<dbReference type="SMART" id="SM00493">
    <property type="entry name" value="TOPRIM"/>
    <property type="match status" value="1"/>
</dbReference>
<feature type="site" description="Interaction with DNA" evidence="8">
    <location>
        <position position="168"/>
    </location>
</feature>
<dbReference type="SMART" id="SM00436">
    <property type="entry name" value="TOP1Bc"/>
    <property type="match status" value="1"/>
</dbReference>
<dbReference type="InterPro" id="IPR023406">
    <property type="entry name" value="Topo_IA_AS"/>
</dbReference>
<gene>
    <name evidence="8" type="primary">topB</name>
    <name evidence="12" type="ORF">CN551_09550</name>
</gene>
<feature type="domain" description="Toprim" evidence="10">
    <location>
        <begin position="3"/>
        <end position="136"/>
    </location>
</feature>
<accession>A0AB36T5D2</accession>
<comment type="caution">
    <text evidence="12">The sequence shown here is derived from an EMBL/GenBank/DDBJ whole genome shotgun (WGS) entry which is preliminary data.</text>
</comment>
<dbReference type="Gene3D" id="2.70.20.10">
    <property type="entry name" value="Topoisomerase I, domain 3"/>
    <property type="match status" value="1"/>
</dbReference>
<evidence type="ECO:0000256" key="8">
    <source>
        <dbReference type="HAMAP-Rule" id="MF_00953"/>
    </source>
</evidence>
<dbReference type="Gene3D" id="1.10.290.10">
    <property type="entry name" value="Topoisomerase I, domain 4"/>
    <property type="match status" value="1"/>
</dbReference>
<feature type="active site" description="O-(5'-phospho-DNA)-tyrosine intermediate" evidence="8">
    <location>
        <position position="310"/>
    </location>
</feature>
<dbReference type="InterPro" id="IPR000380">
    <property type="entry name" value="Topo_IA"/>
</dbReference>
<feature type="site" description="Interaction with DNA" evidence="8">
    <location>
        <position position="61"/>
    </location>
</feature>
<evidence type="ECO:0000256" key="7">
    <source>
        <dbReference type="ARBA" id="ARBA00023235"/>
    </source>
</evidence>
<comment type="similarity">
    <text evidence="2 8">Belongs to the type IA topoisomerase family.</text>
</comment>
<dbReference type="GO" id="GO:0003917">
    <property type="term" value="F:DNA topoisomerase type I (single strand cut, ATP-independent) activity"/>
    <property type="evidence" value="ECO:0007669"/>
    <property type="project" value="UniProtKB-UniRule"/>
</dbReference>
<dbReference type="Gene3D" id="3.40.50.140">
    <property type="match status" value="1"/>
</dbReference>
<feature type="binding site" evidence="8">
    <location>
        <position position="9"/>
    </location>
    <ligand>
        <name>Mg(2+)</name>
        <dbReference type="ChEBI" id="CHEBI:18420"/>
        <note>catalytic</note>
    </ligand>
</feature>
<dbReference type="CDD" id="cd03362">
    <property type="entry name" value="TOPRIM_TopoIA_TopoIII"/>
    <property type="match status" value="1"/>
</dbReference>
<dbReference type="GO" id="GO:0003677">
    <property type="term" value="F:DNA binding"/>
    <property type="evidence" value="ECO:0007669"/>
    <property type="project" value="UniProtKB-KW"/>
</dbReference>
<dbReference type="Pfam" id="PF01751">
    <property type="entry name" value="Toprim"/>
    <property type="match status" value="1"/>
</dbReference>
<feature type="site" description="Interaction with DNA" evidence="8">
    <location>
        <position position="176"/>
    </location>
</feature>
<feature type="site" description="Interaction with DNA" evidence="8">
    <location>
        <position position="312"/>
    </location>
</feature>
<evidence type="ECO:0000313" key="13">
    <source>
        <dbReference type="Proteomes" id="UP000220078"/>
    </source>
</evidence>
<protein>
    <recommendedName>
        <fullName evidence="8">DNA topoisomerase 3</fullName>
        <ecNumber evidence="8">5.6.2.1</ecNumber>
    </recommendedName>
    <alternativeName>
        <fullName evidence="8">DNA topoisomerase III</fullName>
    </alternativeName>
</protein>
<comment type="caution">
    <text evidence="8">Lacks conserved residue(s) required for the propagation of feature annotation.</text>
</comment>
<dbReference type="Pfam" id="PF01131">
    <property type="entry name" value="Topoisom_bac"/>
    <property type="match status" value="1"/>
</dbReference>
<dbReference type="PRINTS" id="PR00417">
    <property type="entry name" value="PRTPISMRASEI"/>
</dbReference>
<dbReference type="SMART" id="SM00437">
    <property type="entry name" value="TOP1Ac"/>
    <property type="match status" value="1"/>
</dbReference>
<comment type="catalytic activity">
    <reaction evidence="1 8">
        <text>ATP-independent breakage of single-stranded DNA, followed by passage and rejoining.</text>
        <dbReference type="EC" id="5.6.2.1"/>
    </reaction>
</comment>
<dbReference type="InterPro" id="IPR005738">
    <property type="entry name" value="TopoIII"/>
</dbReference>
<dbReference type="CDD" id="cd00186">
    <property type="entry name" value="TOP1Ac"/>
    <property type="match status" value="1"/>
</dbReference>
<dbReference type="PROSITE" id="PS52039">
    <property type="entry name" value="TOPO_IA_2"/>
    <property type="match status" value="1"/>
</dbReference>
<dbReference type="RefSeq" id="WP_000047304.1">
    <property type="nucleotide sequence ID" value="NZ_JAOPQM010000016.1"/>
</dbReference>
<dbReference type="SUPFAM" id="SSF56712">
    <property type="entry name" value="Prokaryotic type I DNA topoisomerase"/>
    <property type="match status" value="1"/>
</dbReference>
<feature type="region of interest" description="Interaction with DNA" evidence="8">
    <location>
        <begin position="187"/>
        <end position="192"/>
    </location>
</feature>
<dbReference type="InterPro" id="IPR034144">
    <property type="entry name" value="TOPRIM_TopoIII"/>
</dbReference>
<dbReference type="NCBIfam" id="NF005829">
    <property type="entry name" value="PRK07726.1"/>
    <property type="match status" value="1"/>
</dbReference>
<keyword evidence="6 8" id="KW-0238">DNA-binding</keyword>
<dbReference type="EC" id="5.6.2.1" evidence="8"/>
<dbReference type="GO" id="GO:0006310">
    <property type="term" value="P:DNA recombination"/>
    <property type="evidence" value="ECO:0007669"/>
    <property type="project" value="TreeGrafter"/>
</dbReference>
<keyword evidence="5 8" id="KW-0799">Topoisomerase</keyword>
<dbReference type="EMBL" id="NUAP01000021">
    <property type="protein sequence ID" value="PEN89451.1"/>
    <property type="molecule type" value="Genomic_DNA"/>
</dbReference>
<keyword evidence="4 8" id="KW-0460">Magnesium</keyword>
<organism evidence="12 13">
    <name type="scientific">Bacillus toyonensis</name>
    <dbReference type="NCBI Taxonomy" id="155322"/>
    <lineage>
        <taxon>Bacteria</taxon>
        <taxon>Bacillati</taxon>
        <taxon>Bacillota</taxon>
        <taxon>Bacilli</taxon>
        <taxon>Bacillales</taxon>
        <taxon>Bacillaceae</taxon>
        <taxon>Bacillus</taxon>
        <taxon>Bacillus cereus group</taxon>
    </lineage>
</organism>
<feature type="compositionally biased region" description="Basic and acidic residues" evidence="9">
    <location>
        <begin position="686"/>
        <end position="713"/>
    </location>
</feature>
<evidence type="ECO:0000256" key="6">
    <source>
        <dbReference type="ARBA" id="ARBA00023125"/>
    </source>
</evidence>
<dbReference type="InterPro" id="IPR003601">
    <property type="entry name" value="Topo_IA_2"/>
</dbReference>
<comment type="cofactor">
    <cofactor evidence="8">
        <name>Mg(2+)</name>
        <dbReference type="ChEBI" id="CHEBI:18420"/>
    </cofactor>
</comment>
<dbReference type="HAMAP" id="MF_00953">
    <property type="entry name" value="Topoisom_3_prok"/>
    <property type="match status" value="1"/>
</dbReference>
<evidence type="ECO:0000256" key="1">
    <source>
        <dbReference type="ARBA" id="ARBA00000213"/>
    </source>
</evidence>
<dbReference type="PANTHER" id="PTHR11390">
    <property type="entry name" value="PROKARYOTIC DNA TOPOISOMERASE"/>
    <property type="match status" value="1"/>
</dbReference>
<dbReference type="PANTHER" id="PTHR11390:SF21">
    <property type="entry name" value="DNA TOPOISOMERASE 3-ALPHA"/>
    <property type="match status" value="1"/>
</dbReference>
<dbReference type="InterPro" id="IPR013826">
    <property type="entry name" value="Topo_IA_cen_sub3"/>
</dbReference>
<dbReference type="InterPro" id="IPR003602">
    <property type="entry name" value="Topo_IA_DNA-bd_dom"/>
</dbReference>
<dbReference type="NCBIfam" id="TIGR01056">
    <property type="entry name" value="topB"/>
    <property type="match status" value="1"/>
</dbReference>
<dbReference type="GO" id="GO:0006265">
    <property type="term" value="P:DNA topological change"/>
    <property type="evidence" value="ECO:0007669"/>
    <property type="project" value="UniProtKB-UniRule"/>
</dbReference>
<sequence>MSKSVVIAEKPSVARDIARVLKCDKKGNGYLEGSKYIVTWALGHLVTLADPESYDVKYKKWNLEDLPMLPERLKLTVIKQTGKQFNAVKSQLLRKDVNEIIVATDAGREGELVARWIIDKVKLNKPIKRLWISSVTDKAIKDGFANLKPGKAYDNLYASAVARSEADWYIGLNATRALTTRFNAQLNCGRVQTPTVAMIASREDEIKNFKAQTYYGIEAQTTDKLKLTWQDANGNSRSFNKEKIDGIVKNLDKQNATVVEIDKKQKKSFSPGLYDLTELQRDANKKFGYSAKETLNIMQKLYEQHKVLTYPRTDSRYISSDIVGTLPERLKACGVGEYRPLAHKVLQKPIKPNKSFVDDSKVSDHHAIIPTEGYVNFSSFTDKERKIYDLVVKRFLAVLFPAFEYEQLTLRTKVGNETFIARGKTVLHAGWKEIYENRFEDDDVTDDVKEQLLPHIEKGDTLAVKLIMQTSGQTKPPARFNEATLLSAMENPTKYMDTQNKQLADTLKSTGGLGTVATRADIIDKLFNSFLLEKRGKDIHITSKGRQLLDLVPEELKSPTLTGEWEQKLEAIAKGKLKKEVFISEMKNYTKEIVSEIKSSDKKYKHDNISTKSCPDCGKPMLEVNGKKGKMLVCQDRECGHRKNVSRTTNARCPQCKKKLELRGEGEGQIFACKCGYREKLSTFQERRKKESGNKADKRDVQKYMKQQNKEEEPLNNPFAEALKKLKFD</sequence>
<evidence type="ECO:0000259" key="11">
    <source>
        <dbReference type="PROSITE" id="PS52039"/>
    </source>
</evidence>
<dbReference type="AlphaFoldDB" id="A0AB36T5D2"/>
<name>A0AB36T5D2_9BACI</name>
<evidence type="ECO:0000256" key="4">
    <source>
        <dbReference type="ARBA" id="ARBA00022842"/>
    </source>
</evidence>
<feature type="region of interest" description="Disordered" evidence="9">
    <location>
        <begin position="686"/>
        <end position="719"/>
    </location>
</feature>
<dbReference type="InterPro" id="IPR013825">
    <property type="entry name" value="Topo_IA_cen_sub2"/>
</dbReference>
<dbReference type="InterPro" id="IPR013497">
    <property type="entry name" value="Topo_IA_cen"/>
</dbReference>
<evidence type="ECO:0000256" key="3">
    <source>
        <dbReference type="ARBA" id="ARBA00022723"/>
    </source>
</evidence>
<dbReference type="PROSITE" id="PS00396">
    <property type="entry name" value="TOPO_IA_1"/>
    <property type="match status" value="1"/>
</dbReference>
<reference evidence="12 13" key="1">
    <citation type="submission" date="2017-09" db="EMBL/GenBank/DDBJ databases">
        <title>Large-scale bioinformatics analysis of Bacillus genomes uncovers conserved roles of natural products in bacterial physiology.</title>
        <authorList>
            <consortium name="Agbiome Team Llc"/>
            <person name="Bleich R.M."/>
            <person name="Kirk G.J."/>
            <person name="Santa Maria K.C."/>
            <person name="Allen S.E."/>
            <person name="Farag S."/>
            <person name="Shank E.A."/>
            <person name="Bowers A."/>
        </authorList>
    </citation>
    <scope>NUCLEOTIDE SEQUENCE [LARGE SCALE GENOMIC DNA]</scope>
    <source>
        <strain evidence="12 13">AFS027629</strain>
    </source>
</reference>
<proteinExistence type="inferred from homology"/>
<keyword evidence="7 8" id="KW-0413">Isomerase</keyword>
<comment type="function">
    <text evidence="8">Releases the supercoiling and torsional tension of DNA, which is introduced during the DNA replication and transcription, by transiently cleaving and rejoining one strand of the DNA duplex. Introduces a single-strand break via transesterification at a target site in duplex DNA. The scissile phosphodiester is attacked by the catalytic tyrosine of the enzyme, resulting in the formation of a DNA-(5'-phosphotyrosyl)-enzyme intermediate and the expulsion of a 3'-OH DNA strand. The free DNA strand then undergoes passage around the unbroken strand, thus removing DNA supercoils. Finally, in the religation step, the DNA 3'-OH attacks the covalent intermediate to expel the active-site tyrosine and restore the DNA phosphodiester backbone.</text>
</comment>
<dbReference type="GO" id="GO:0006281">
    <property type="term" value="P:DNA repair"/>
    <property type="evidence" value="ECO:0007669"/>
    <property type="project" value="TreeGrafter"/>
</dbReference>
<dbReference type="InterPro" id="IPR006171">
    <property type="entry name" value="TOPRIM_dom"/>
</dbReference>
<dbReference type="Proteomes" id="UP000220078">
    <property type="component" value="Unassembled WGS sequence"/>
</dbReference>
<evidence type="ECO:0000313" key="12">
    <source>
        <dbReference type="EMBL" id="PEN89451.1"/>
    </source>
</evidence>
<dbReference type="GO" id="GO:0043597">
    <property type="term" value="C:cytoplasmic replication fork"/>
    <property type="evidence" value="ECO:0007669"/>
    <property type="project" value="TreeGrafter"/>
</dbReference>
<dbReference type="InterPro" id="IPR013824">
    <property type="entry name" value="Topo_IA_cen_sub1"/>
</dbReference>
<feature type="domain" description="Topo IA-type catalytic" evidence="11">
    <location>
        <begin position="153"/>
        <end position="594"/>
    </location>
</feature>
<feature type="binding site" evidence="8">
    <location>
        <position position="105"/>
    </location>
    <ligand>
        <name>Mg(2+)</name>
        <dbReference type="ChEBI" id="CHEBI:18420"/>
        <note>catalytic</note>
    </ligand>
</feature>
<keyword evidence="3 8" id="KW-0479">Metal-binding</keyword>
<dbReference type="Gene3D" id="1.10.460.10">
    <property type="entry name" value="Topoisomerase I, domain 2"/>
    <property type="match status" value="1"/>
</dbReference>
<dbReference type="InterPro" id="IPR023405">
    <property type="entry name" value="Topo_IA_core_domain"/>
</dbReference>
<evidence type="ECO:0000256" key="5">
    <source>
        <dbReference type="ARBA" id="ARBA00023029"/>
    </source>
</evidence>
<dbReference type="GO" id="GO:0000287">
    <property type="term" value="F:magnesium ion binding"/>
    <property type="evidence" value="ECO:0007669"/>
    <property type="project" value="UniProtKB-UniRule"/>
</dbReference>
<evidence type="ECO:0000256" key="9">
    <source>
        <dbReference type="SAM" id="MobiDB-lite"/>
    </source>
</evidence>
<dbReference type="PROSITE" id="PS50880">
    <property type="entry name" value="TOPRIM"/>
    <property type="match status" value="1"/>
</dbReference>
<evidence type="ECO:0000259" key="10">
    <source>
        <dbReference type="PROSITE" id="PS50880"/>
    </source>
</evidence>
<evidence type="ECO:0000256" key="2">
    <source>
        <dbReference type="ARBA" id="ARBA00009446"/>
    </source>
</evidence>